<accession>A0AAW7XNP9</accession>
<evidence type="ECO:0000256" key="1">
    <source>
        <dbReference type="ARBA" id="ARBA00022801"/>
    </source>
</evidence>
<evidence type="ECO:0000313" key="3">
    <source>
        <dbReference type="EMBL" id="MDO6454425.1"/>
    </source>
</evidence>
<organism evidence="3 4">
    <name type="scientific">Neptunomonas phycophila</name>
    <dbReference type="NCBI Taxonomy" id="1572645"/>
    <lineage>
        <taxon>Bacteria</taxon>
        <taxon>Pseudomonadati</taxon>
        <taxon>Pseudomonadota</taxon>
        <taxon>Gammaproteobacteria</taxon>
        <taxon>Oceanospirillales</taxon>
        <taxon>Oceanospirillaceae</taxon>
        <taxon>Neptunomonas</taxon>
    </lineage>
</organism>
<proteinExistence type="predicted"/>
<keyword evidence="1 3" id="KW-0378">Hydrolase</keyword>
<comment type="caution">
    <text evidence="3">The sequence shown here is derived from an EMBL/GenBank/DDBJ whole genome shotgun (WGS) entry which is preliminary data.</text>
</comment>
<dbReference type="SUPFAM" id="SSF53474">
    <property type="entry name" value="alpha/beta-Hydrolases"/>
    <property type="match status" value="1"/>
</dbReference>
<dbReference type="InterPro" id="IPR000073">
    <property type="entry name" value="AB_hydrolase_1"/>
</dbReference>
<evidence type="ECO:0000259" key="2">
    <source>
        <dbReference type="Pfam" id="PF12697"/>
    </source>
</evidence>
<dbReference type="RefSeq" id="WP_303551095.1">
    <property type="nucleotide sequence ID" value="NZ_JAUOPG010000008.1"/>
</dbReference>
<feature type="domain" description="AB hydrolase-1" evidence="2">
    <location>
        <begin position="22"/>
        <end position="257"/>
    </location>
</feature>
<dbReference type="InterPro" id="IPR029058">
    <property type="entry name" value="AB_hydrolase_fold"/>
</dbReference>
<name>A0AAW7XNP9_9GAMM</name>
<dbReference type="AlphaFoldDB" id="A0AAW7XNP9"/>
<dbReference type="PRINTS" id="PR00111">
    <property type="entry name" value="ABHYDROLASE"/>
</dbReference>
<gene>
    <name evidence="3" type="ORF">Q4490_12695</name>
</gene>
<dbReference type="Pfam" id="PF12697">
    <property type="entry name" value="Abhydrolase_6"/>
    <property type="match status" value="1"/>
</dbReference>
<dbReference type="PANTHER" id="PTHR43798:SF31">
    <property type="entry name" value="AB HYDROLASE SUPERFAMILY PROTEIN YCLE"/>
    <property type="match status" value="1"/>
</dbReference>
<sequence length="272" mass="29814">MKVVVEDGVHIRVAGDVQHPLLVLLHGWGMTGEIFDPIVSQLSERFRVVIPDLPGLGQSEPALASNGLTLAGLSRQLFEALTPVLTDKAMIVGWSLGGNVAVQLAADYPENITGAILVASNPCFVERPDWPTAMPKSTYQSFSGALQENPDKVLQRFALLQVKGDPNARVLLTRIKKLLSEAAPAKLSETLRLLTCDNRPVLHQLQQPILHVLGTEDTLVPIALREALAESYPHHQIRTVDQSAHLPFLSNPDQFVQYVWQFAAQCLCKSVL</sequence>
<dbReference type="EMBL" id="JAUOPG010000008">
    <property type="protein sequence ID" value="MDO6454425.1"/>
    <property type="molecule type" value="Genomic_DNA"/>
</dbReference>
<evidence type="ECO:0000313" key="4">
    <source>
        <dbReference type="Proteomes" id="UP001169862"/>
    </source>
</evidence>
<protein>
    <submittedName>
        <fullName evidence="3">Alpha/beta fold hydrolase</fullName>
    </submittedName>
</protein>
<dbReference type="GO" id="GO:0016787">
    <property type="term" value="F:hydrolase activity"/>
    <property type="evidence" value="ECO:0007669"/>
    <property type="project" value="UniProtKB-KW"/>
</dbReference>
<reference evidence="3" key="1">
    <citation type="submission" date="2023-07" db="EMBL/GenBank/DDBJ databases">
        <title>Genome content predicts the carbon catabolic preferences of heterotrophic bacteria.</title>
        <authorList>
            <person name="Gralka M."/>
        </authorList>
    </citation>
    <scope>NUCLEOTIDE SEQUENCE</scope>
    <source>
        <strain evidence="3">I2M16</strain>
    </source>
</reference>
<dbReference type="Gene3D" id="3.40.50.1820">
    <property type="entry name" value="alpha/beta hydrolase"/>
    <property type="match status" value="1"/>
</dbReference>
<dbReference type="PANTHER" id="PTHR43798">
    <property type="entry name" value="MONOACYLGLYCEROL LIPASE"/>
    <property type="match status" value="1"/>
</dbReference>
<dbReference type="Proteomes" id="UP001169862">
    <property type="component" value="Unassembled WGS sequence"/>
</dbReference>
<dbReference type="InterPro" id="IPR050266">
    <property type="entry name" value="AB_hydrolase_sf"/>
</dbReference>
<dbReference type="GO" id="GO:0016020">
    <property type="term" value="C:membrane"/>
    <property type="evidence" value="ECO:0007669"/>
    <property type="project" value="TreeGrafter"/>
</dbReference>